<evidence type="ECO:0000313" key="1">
    <source>
        <dbReference type="EMBL" id="GBP79518.1"/>
    </source>
</evidence>
<dbReference type="EMBL" id="BGZK01001417">
    <property type="protein sequence ID" value="GBP79518.1"/>
    <property type="molecule type" value="Genomic_DNA"/>
</dbReference>
<keyword evidence="2" id="KW-1185">Reference proteome</keyword>
<name>A0A4C1YTP3_EUMVA</name>
<sequence>MSKLEKESCILYVYSYFHRRMNITRRSSFKVNLRLTTFESTCTPRVRTSTANICSSADDGAIGARGAVPAGRRRFSSESSSRYFLGDNVYSHLRETLEAAMN</sequence>
<dbReference type="Proteomes" id="UP000299102">
    <property type="component" value="Unassembled WGS sequence"/>
</dbReference>
<accession>A0A4C1YTP3</accession>
<proteinExistence type="predicted"/>
<evidence type="ECO:0000313" key="2">
    <source>
        <dbReference type="Proteomes" id="UP000299102"/>
    </source>
</evidence>
<dbReference type="AlphaFoldDB" id="A0A4C1YTP3"/>
<protein>
    <submittedName>
        <fullName evidence="1">Uncharacterized protein</fullName>
    </submittedName>
</protein>
<gene>
    <name evidence="1" type="ORF">EVAR_89884_1</name>
</gene>
<comment type="caution">
    <text evidence="1">The sequence shown here is derived from an EMBL/GenBank/DDBJ whole genome shotgun (WGS) entry which is preliminary data.</text>
</comment>
<reference evidence="1 2" key="1">
    <citation type="journal article" date="2019" name="Commun. Biol.">
        <title>The bagworm genome reveals a unique fibroin gene that provides high tensile strength.</title>
        <authorList>
            <person name="Kono N."/>
            <person name="Nakamura H."/>
            <person name="Ohtoshi R."/>
            <person name="Tomita M."/>
            <person name="Numata K."/>
            <person name="Arakawa K."/>
        </authorList>
    </citation>
    <scope>NUCLEOTIDE SEQUENCE [LARGE SCALE GENOMIC DNA]</scope>
</reference>
<organism evidence="1 2">
    <name type="scientific">Eumeta variegata</name>
    <name type="common">Bagworm moth</name>
    <name type="synonym">Eumeta japonica</name>
    <dbReference type="NCBI Taxonomy" id="151549"/>
    <lineage>
        <taxon>Eukaryota</taxon>
        <taxon>Metazoa</taxon>
        <taxon>Ecdysozoa</taxon>
        <taxon>Arthropoda</taxon>
        <taxon>Hexapoda</taxon>
        <taxon>Insecta</taxon>
        <taxon>Pterygota</taxon>
        <taxon>Neoptera</taxon>
        <taxon>Endopterygota</taxon>
        <taxon>Lepidoptera</taxon>
        <taxon>Glossata</taxon>
        <taxon>Ditrysia</taxon>
        <taxon>Tineoidea</taxon>
        <taxon>Psychidae</taxon>
        <taxon>Oiketicinae</taxon>
        <taxon>Eumeta</taxon>
    </lineage>
</organism>